<dbReference type="SUPFAM" id="SSF52091">
    <property type="entry name" value="SpoIIaa-like"/>
    <property type="match status" value="1"/>
</dbReference>
<proteinExistence type="predicted"/>
<dbReference type="PANTHER" id="PTHR33495:SF2">
    <property type="entry name" value="ANTI-SIGMA FACTOR ANTAGONIST TM_1081-RELATED"/>
    <property type="match status" value="1"/>
</dbReference>
<dbReference type="Pfam" id="PF13466">
    <property type="entry name" value="STAS_2"/>
    <property type="match status" value="1"/>
</dbReference>
<dbReference type="CDD" id="cd07043">
    <property type="entry name" value="STAS_anti-anti-sigma_factors"/>
    <property type="match status" value="1"/>
</dbReference>
<organism evidence="2 3">
    <name type="scientific">Micromonospora chaiyaphumensis</name>
    <dbReference type="NCBI Taxonomy" id="307119"/>
    <lineage>
        <taxon>Bacteria</taxon>
        <taxon>Bacillati</taxon>
        <taxon>Actinomycetota</taxon>
        <taxon>Actinomycetes</taxon>
        <taxon>Micromonosporales</taxon>
        <taxon>Micromonosporaceae</taxon>
        <taxon>Micromonospora</taxon>
    </lineage>
</organism>
<sequence>MSVDQAQHPSARENVRPPALSLALAREGPAVVVEIGGAVDLSTVDPLVALVNRLLSGQPPPVLVLDLSRVSFFCAAGVNALLTVRRRAGSAGCALVLRRPSRITVTVLDIVGLTDEFTTE</sequence>
<evidence type="ECO:0000313" key="2">
    <source>
        <dbReference type="EMBL" id="SCE67727.1"/>
    </source>
</evidence>
<evidence type="ECO:0000313" key="3">
    <source>
        <dbReference type="Proteomes" id="UP000199629"/>
    </source>
</evidence>
<dbReference type="InterPro" id="IPR058548">
    <property type="entry name" value="MlaB-like_STAS"/>
</dbReference>
<dbReference type="InterPro" id="IPR002645">
    <property type="entry name" value="STAS_dom"/>
</dbReference>
<dbReference type="Proteomes" id="UP000199629">
    <property type="component" value="Unassembled WGS sequence"/>
</dbReference>
<reference evidence="3" key="1">
    <citation type="submission" date="2016-06" db="EMBL/GenBank/DDBJ databases">
        <authorList>
            <person name="Varghese N."/>
            <person name="Submissions Spin"/>
        </authorList>
    </citation>
    <scope>NUCLEOTIDE SEQUENCE [LARGE SCALE GENOMIC DNA]</scope>
    <source>
        <strain evidence="3">DSM 45246</strain>
    </source>
</reference>
<dbReference type="InterPro" id="IPR036513">
    <property type="entry name" value="STAS_dom_sf"/>
</dbReference>
<feature type="domain" description="STAS" evidence="1">
    <location>
        <begin position="20"/>
        <end position="120"/>
    </location>
</feature>
<dbReference type="PANTHER" id="PTHR33495">
    <property type="entry name" value="ANTI-SIGMA FACTOR ANTAGONIST TM_1081-RELATED-RELATED"/>
    <property type="match status" value="1"/>
</dbReference>
<dbReference type="PROSITE" id="PS50801">
    <property type="entry name" value="STAS"/>
    <property type="match status" value="1"/>
</dbReference>
<dbReference type="GO" id="GO:0043856">
    <property type="term" value="F:anti-sigma factor antagonist activity"/>
    <property type="evidence" value="ECO:0007669"/>
    <property type="project" value="TreeGrafter"/>
</dbReference>
<dbReference type="Gene3D" id="3.30.750.24">
    <property type="entry name" value="STAS domain"/>
    <property type="match status" value="1"/>
</dbReference>
<dbReference type="EMBL" id="FMCS01000001">
    <property type="protein sequence ID" value="SCE67727.1"/>
    <property type="molecule type" value="Genomic_DNA"/>
</dbReference>
<keyword evidence="3" id="KW-1185">Reference proteome</keyword>
<name>A0A1C4U7Z3_9ACTN</name>
<evidence type="ECO:0000259" key="1">
    <source>
        <dbReference type="PROSITE" id="PS50801"/>
    </source>
</evidence>
<dbReference type="RefSeq" id="WP_091258398.1">
    <property type="nucleotide sequence ID" value="NZ_FMCS01000001.1"/>
</dbReference>
<dbReference type="AlphaFoldDB" id="A0A1C4U7Z3"/>
<gene>
    <name evidence="2" type="ORF">GA0070214_101427</name>
</gene>
<accession>A0A1C4U7Z3</accession>
<protein>
    <submittedName>
        <fullName evidence="2">Anti-anti-sigma factor</fullName>
    </submittedName>
</protein>